<feature type="compositionally biased region" description="Basic residues" evidence="1">
    <location>
        <begin position="46"/>
        <end position="61"/>
    </location>
</feature>
<protein>
    <recommendedName>
        <fullName evidence="4">DUF4238 domain-containing protein</fullName>
    </recommendedName>
</protein>
<dbReference type="InterPro" id="IPR025332">
    <property type="entry name" value="DUF4238"/>
</dbReference>
<proteinExistence type="predicted"/>
<gene>
    <name evidence="2" type="ORF">EMPS_05174</name>
</gene>
<feature type="compositionally biased region" description="Polar residues" evidence="1">
    <location>
        <begin position="65"/>
        <end position="76"/>
    </location>
</feature>
<sequence length="428" mass="50017">MAKSQFHHYIPRFILKTFSDDFTLDSTDCKYFASISTEDKGDGKGKGKGNRKGKVKGRGKVKGASSKSNKSNRGTAQSNNHYIKVYQVQSRTTVLTDIGRAFGVVNLYREEAEEDCMKFERLLSVFEGESSTFIRRIWTGEDLSLTRAQLERMKKFLIIMMYRSESRRDQYNKEDYDIEVAISARKHASHHSIARIRDIWFKNLQWLIETPLSDLMKEYNKVLEMVMTRPLTDQGDLKWPIHICELKEFGVMAENYMCIWEAEEGTEFILSEGGFGAWEGDKGVKFHNIFVVSPRYAIVLVLRSYMFGMTFGSLRKSYFGEKLHANPETVYVKGHPPEDFTAESHFTPSDIFKYKRIKVPKSDVFFVNCIFLDARDKHLTYRSPISMLKSLKYYDMVKEERFTFQHDYTALKRELFADLNRTHRPEER</sequence>
<evidence type="ECO:0008006" key="4">
    <source>
        <dbReference type="Google" id="ProtNLM"/>
    </source>
</evidence>
<feature type="region of interest" description="Disordered" evidence="1">
    <location>
        <begin position="38"/>
        <end position="76"/>
    </location>
</feature>
<comment type="caution">
    <text evidence="2">The sequence shown here is derived from an EMBL/GenBank/DDBJ whole genome shotgun (WGS) entry which is preliminary data.</text>
</comment>
<dbReference type="Pfam" id="PF14022">
    <property type="entry name" value="DUF4238"/>
    <property type="match status" value="1"/>
</dbReference>
<dbReference type="EMBL" id="BQFW01000007">
    <property type="protein sequence ID" value="GJJ72816.1"/>
    <property type="molecule type" value="Genomic_DNA"/>
</dbReference>
<dbReference type="AlphaFoldDB" id="A0A9P3H9U1"/>
<evidence type="ECO:0000313" key="3">
    <source>
        <dbReference type="Proteomes" id="UP000827284"/>
    </source>
</evidence>
<reference evidence="2" key="2">
    <citation type="journal article" date="2022" name="Microbiol. Resour. Announc.">
        <title>Whole-Genome Sequence of Entomortierella parvispora E1425, a Mucoromycotan Fungus Associated with Burkholderiaceae-Related Endosymbiotic Bacteria.</title>
        <authorList>
            <person name="Herlambang A."/>
            <person name="Guo Y."/>
            <person name="Takashima Y."/>
            <person name="Narisawa K."/>
            <person name="Ohta H."/>
            <person name="Nishizawa T."/>
        </authorList>
    </citation>
    <scope>NUCLEOTIDE SEQUENCE</scope>
    <source>
        <strain evidence="2">E1425</strain>
    </source>
</reference>
<dbReference type="Proteomes" id="UP000827284">
    <property type="component" value="Unassembled WGS sequence"/>
</dbReference>
<accession>A0A9P3H9U1</accession>
<dbReference type="OrthoDB" id="5340163at2759"/>
<evidence type="ECO:0000256" key="1">
    <source>
        <dbReference type="SAM" id="MobiDB-lite"/>
    </source>
</evidence>
<reference evidence="2" key="1">
    <citation type="submission" date="2021-11" db="EMBL/GenBank/DDBJ databases">
        <authorList>
            <person name="Herlambang A."/>
            <person name="Guo Y."/>
            <person name="Takashima Y."/>
            <person name="Nishizawa T."/>
        </authorList>
    </citation>
    <scope>NUCLEOTIDE SEQUENCE</scope>
    <source>
        <strain evidence="2">E1425</strain>
    </source>
</reference>
<evidence type="ECO:0000313" key="2">
    <source>
        <dbReference type="EMBL" id="GJJ72816.1"/>
    </source>
</evidence>
<keyword evidence="3" id="KW-1185">Reference proteome</keyword>
<name>A0A9P3H9U1_9FUNG</name>
<organism evidence="2 3">
    <name type="scientific">Entomortierella parvispora</name>
    <dbReference type="NCBI Taxonomy" id="205924"/>
    <lineage>
        <taxon>Eukaryota</taxon>
        <taxon>Fungi</taxon>
        <taxon>Fungi incertae sedis</taxon>
        <taxon>Mucoromycota</taxon>
        <taxon>Mortierellomycotina</taxon>
        <taxon>Mortierellomycetes</taxon>
        <taxon>Mortierellales</taxon>
        <taxon>Mortierellaceae</taxon>
        <taxon>Entomortierella</taxon>
    </lineage>
</organism>